<keyword evidence="2" id="KW-0732">Signal</keyword>
<feature type="signal peptide" evidence="2">
    <location>
        <begin position="1"/>
        <end position="33"/>
    </location>
</feature>
<dbReference type="Gene3D" id="3.60.10.10">
    <property type="entry name" value="Endonuclease/exonuclease/phosphatase"/>
    <property type="match status" value="1"/>
</dbReference>
<dbReference type="GO" id="GO:0004519">
    <property type="term" value="F:endonuclease activity"/>
    <property type="evidence" value="ECO:0007669"/>
    <property type="project" value="UniProtKB-KW"/>
</dbReference>
<evidence type="ECO:0000313" key="5">
    <source>
        <dbReference type="Proteomes" id="UP001500893"/>
    </source>
</evidence>
<reference evidence="5" key="1">
    <citation type="journal article" date="2019" name="Int. J. Syst. Evol. Microbiol.">
        <title>The Global Catalogue of Microorganisms (GCM) 10K type strain sequencing project: providing services to taxonomists for standard genome sequencing and annotation.</title>
        <authorList>
            <consortium name="The Broad Institute Genomics Platform"/>
            <consortium name="The Broad Institute Genome Sequencing Center for Infectious Disease"/>
            <person name="Wu L."/>
            <person name="Ma J."/>
        </authorList>
    </citation>
    <scope>NUCLEOTIDE SEQUENCE [LARGE SCALE GENOMIC DNA]</scope>
    <source>
        <strain evidence="5">JCM 11574</strain>
    </source>
</reference>
<dbReference type="InterPro" id="IPR005135">
    <property type="entry name" value="Endo/exonuclease/phosphatase"/>
</dbReference>
<dbReference type="PANTHER" id="PTHR14859:SF15">
    <property type="entry name" value="ENDONUCLEASE_EXONUCLEASE_PHOSPHATASE DOMAIN-CONTAINING PROTEIN"/>
    <property type="match status" value="1"/>
</dbReference>
<name>A0ABP6N6B5_9ACTN</name>
<keyword evidence="4" id="KW-0255">Endonuclease</keyword>
<dbReference type="Proteomes" id="UP001500893">
    <property type="component" value="Unassembled WGS sequence"/>
</dbReference>
<evidence type="ECO:0000256" key="2">
    <source>
        <dbReference type="SAM" id="SignalP"/>
    </source>
</evidence>
<accession>A0ABP6N6B5</accession>
<keyword evidence="4" id="KW-0378">Hydrolase</keyword>
<feature type="chain" id="PRO_5045038285" evidence="2">
    <location>
        <begin position="34"/>
        <end position="309"/>
    </location>
</feature>
<sequence>MDRKTRRLAHRALVTAVLTATAALGSVSPGATAVGRTADPGPTPAGPHSTHSTHNTHDTRVPLRVATYNIHAGAGEDDVFDLGRTAAAIRGLRADVIGLQEVDVHWGARSDFTDEARELAARLRMRFFFAPIYDLPADPAGGPRRQYGVAVLSRFPVRDAQNHEITRLSTQTPDPVPAPAPGFAEVTIRVRGTRVHVYSTHLDYRRDPSVRRAQVDDMLAVLAEDPGPKVLLGDFNAEPNAPELAKLWGPLRDAAPGGGKTYPAVDPVRRIDLVTVSPDVIVTGTHESGTTASDHRPVVADLLVRHRRH</sequence>
<dbReference type="InterPro" id="IPR051916">
    <property type="entry name" value="GPI-anchor_lipid_remodeler"/>
</dbReference>
<protein>
    <submittedName>
        <fullName evidence="4">Endonuclease/exonuclease/phosphatase family protein</fullName>
    </submittedName>
</protein>
<feature type="domain" description="Endonuclease/exonuclease/phosphatase" evidence="3">
    <location>
        <begin position="66"/>
        <end position="295"/>
    </location>
</feature>
<dbReference type="Pfam" id="PF03372">
    <property type="entry name" value="Exo_endo_phos"/>
    <property type="match status" value="1"/>
</dbReference>
<dbReference type="InterPro" id="IPR036691">
    <property type="entry name" value="Endo/exonu/phosph_ase_sf"/>
</dbReference>
<organism evidence="4 5">
    <name type="scientific">Streptomyces rameus</name>
    <dbReference type="NCBI Taxonomy" id="68261"/>
    <lineage>
        <taxon>Bacteria</taxon>
        <taxon>Bacillati</taxon>
        <taxon>Actinomycetota</taxon>
        <taxon>Actinomycetes</taxon>
        <taxon>Kitasatosporales</taxon>
        <taxon>Streptomycetaceae</taxon>
        <taxon>Streptomyces</taxon>
    </lineage>
</organism>
<comment type="caution">
    <text evidence="4">The sequence shown here is derived from an EMBL/GenBank/DDBJ whole genome shotgun (WGS) entry which is preliminary data.</text>
</comment>
<evidence type="ECO:0000259" key="3">
    <source>
        <dbReference type="Pfam" id="PF03372"/>
    </source>
</evidence>
<proteinExistence type="predicted"/>
<dbReference type="RefSeq" id="WP_345050182.1">
    <property type="nucleotide sequence ID" value="NZ_BAAAVM010000030.1"/>
</dbReference>
<evidence type="ECO:0000256" key="1">
    <source>
        <dbReference type="SAM" id="MobiDB-lite"/>
    </source>
</evidence>
<evidence type="ECO:0000313" key="4">
    <source>
        <dbReference type="EMBL" id="GAA3137626.1"/>
    </source>
</evidence>
<dbReference type="PANTHER" id="PTHR14859">
    <property type="entry name" value="CALCOFLUOR WHITE HYPERSENSITIVE PROTEIN PRECURSOR"/>
    <property type="match status" value="1"/>
</dbReference>
<keyword evidence="5" id="KW-1185">Reference proteome</keyword>
<feature type="region of interest" description="Disordered" evidence="1">
    <location>
        <begin position="29"/>
        <end position="60"/>
    </location>
</feature>
<dbReference type="EMBL" id="BAAAVM010000030">
    <property type="protein sequence ID" value="GAA3137626.1"/>
    <property type="molecule type" value="Genomic_DNA"/>
</dbReference>
<gene>
    <name evidence="4" type="ORF">GCM10010521_24740</name>
</gene>
<dbReference type="SUPFAM" id="SSF56219">
    <property type="entry name" value="DNase I-like"/>
    <property type="match status" value="1"/>
</dbReference>
<keyword evidence="4" id="KW-0540">Nuclease</keyword>